<dbReference type="CDD" id="cd00221">
    <property type="entry name" value="Vsr"/>
    <property type="match status" value="1"/>
</dbReference>
<comment type="caution">
    <text evidence="7">The sequence shown here is derived from an EMBL/GenBank/DDBJ whole genome shotgun (WGS) entry which is preliminary data.</text>
</comment>
<comment type="similarity">
    <text evidence="6">Belongs to the Vsr family.</text>
</comment>
<keyword evidence="2 7" id="KW-0255">Endonuclease</keyword>
<accession>A0ABP9PYX2</accession>
<evidence type="ECO:0000256" key="3">
    <source>
        <dbReference type="ARBA" id="ARBA00022763"/>
    </source>
</evidence>
<sequence>MQGNRRRDTKPEIAVRRLVHAAGLRYRVDHKPLGSLNRRADLVFPRQRIAVFVDGCFWHGCPEHHTVSRSNETFWAEKVRRNRERDRDTDERLKANGWLILRAWEHEPPADVAERVIEAVTARRSQPLTQRS</sequence>
<keyword evidence="1" id="KW-0540">Nuclease</keyword>
<evidence type="ECO:0000313" key="8">
    <source>
        <dbReference type="Proteomes" id="UP001500221"/>
    </source>
</evidence>
<evidence type="ECO:0000313" key="7">
    <source>
        <dbReference type="EMBL" id="GAA5153056.1"/>
    </source>
</evidence>
<gene>
    <name evidence="7" type="ORF">GCM10023340_34440</name>
</gene>
<dbReference type="SUPFAM" id="SSF52980">
    <property type="entry name" value="Restriction endonuclease-like"/>
    <property type="match status" value="1"/>
</dbReference>
<dbReference type="Proteomes" id="UP001500221">
    <property type="component" value="Unassembled WGS sequence"/>
</dbReference>
<evidence type="ECO:0000256" key="1">
    <source>
        <dbReference type="ARBA" id="ARBA00022722"/>
    </source>
</evidence>
<evidence type="ECO:0000256" key="5">
    <source>
        <dbReference type="ARBA" id="ARBA00023204"/>
    </source>
</evidence>
<proteinExistence type="inferred from homology"/>
<dbReference type="Pfam" id="PF03852">
    <property type="entry name" value="Vsr"/>
    <property type="match status" value="1"/>
</dbReference>
<keyword evidence="3" id="KW-0227">DNA damage</keyword>
<dbReference type="Gene3D" id="3.40.960.10">
    <property type="entry name" value="VSR Endonuclease"/>
    <property type="match status" value="1"/>
</dbReference>
<dbReference type="NCBIfam" id="TIGR00632">
    <property type="entry name" value="vsr"/>
    <property type="match status" value="1"/>
</dbReference>
<evidence type="ECO:0000256" key="6">
    <source>
        <dbReference type="ARBA" id="ARBA00029466"/>
    </source>
</evidence>
<organism evidence="7 8">
    <name type="scientific">Nocardioides marinquilinus</name>
    <dbReference type="NCBI Taxonomy" id="1210400"/>
    <lineage>
        <taxon>Bacteria</taxon>
        <taxon>Bacillati</taxon>
        <taxon>Actinomycetota</taxon>
        <taxon>Actinomycetes</taxon>
        <taxon>Propionibacteriales</taxon>
        <taxon>Nocardioidaceae</taxon>
        <taxon>Nocardioides</taxon>
    </lineage>
</organism>
<dbReference type="InterPro" id="IPR011335">
    <property type="entry name" value="Restrct_endonuc-II-like"/>
</dbReference>
<protein>
    <submittedName>
        <fullName evidence="7">Very short patch repair endonuclease</fullName>
    </submittedName>
</protein>
<reference evidence="8" key="1">
    <citation type="journal article" date="2019" name="Int. J. Syst. Evol. Microbiol.">
        <title>The Global Catalogue of Microorganisms (GCM) 10K type strain sequencing project: providing services to taxonomists for standard genome sequencing and annotation.</title>
        <authorList>
            <consortium name="The Broad Institute Genomics Platform"/>
            <consortium name="The Broad Institute Genome Sequencing Center for Infectious Disease"/>
            <person name="Wu L."/>
            <person name="Ma J."/>
        </authorList>
    </citation>
    <scope>NUCLEOTIDE SEQUENCE [LARGE SCALE GENOMIC DNA]</scope>
    <source>
        <strain evidence="8">JCM 18459</strain>
    </source>
</reference>
<keyword evidence="4" id="KW-0378">Hydrolase</keyword>
<dbReference type="EMBL" id="BAABKG010000004">
    <property type="protein sequence ID" value="GAA5153056.1"/>
    <property type="molecule type" value="Genomic_DNA"/>
</dbReference>
<keyword evidence="5" id="KW-0234">DNA repair</keyword>
<evidence type="ECO:0000256" key="4">
    <source>
        <dbReference type="ARBA" id="ARBA00022801"/>
    </source>
</evidence>
<keyword evidence="8" id="KW-1185">Reference proteome</keyword>
<evidence type="ECO:0000256" key="2">
    <source>
        <dbReference type="ARBA" id="ARBA00022759"/>
    </source>
</evidence>
<dbReference type="GO" id="GO:0004519">
    <property type="term" value="F:endonuclease activity"/>
    <property type="evidence" value="ECO:0007669"/>
    <property type="project" value="UniProtKB-KW"/>
</dbReference>
<name>A0ABP9PYX2_9ACTN</name>
<dbReference type="InterPro" id="IPR004603">
    <property type="entry name" value="DNA_mismatch_endonuc_vsr"/>
</dbReference>